<dbReference type="Gene3D" id="3.40.50.1110">
    <property type="entry name" value="SGNH hydrolase"/>
    <property type="match status" value="1"/>
</dbReference>
<accession>A0ABT8KUW2</accession>
<dbReference type="Proteomes" id="UP001172082">
    <property type="component" value="Unassembled WGS sequence"/>
</dbReference>
<dbReference type="Pfam" id="PF03629">
    <property type="entry name" value="SASA"/>
    <property type="match status" value="2"/>
</dbReference>
<gene>
    <name evidence="3" type="ORF">QQ008_24475</name>
</gene>
<dbReference type="InterPro" id="IPR039329">
    <property type="entry name" value="SIAE"/>
</dbReference>
<dbReference type="InterPro" id="IPR005181">
    <property type="entry name" value="SASA"/>
</dbReference>
<reference evidence="3" key="1">
    <citation type="submission" date="2023-06" db="EMBL/GenBank/DDBJ databases">
        <title>Genomic of Parafulvivirga corallium.</title>
        <authorList>
            <person name="Wang G."/>
        </authorList>
    </citation>
    <scope>NUCLEOTIDE SEQUENCE</scope>
    <source>
        <strain evidence="3">BMA10</strain>
    </source>
</reference>
<dbReference type="PANTHER" id="PTHR22901:SF0">
    <property type="entry name" value="SIALATE O-ACETYLESTERASE"/>
    <property type="match status" value="1"/>
</dbReference>
<organism evidence="3 4">
    <name type="scientific">Splendidivirga corallicola</name>
    <dbReference type="NCBI Taxonomy" id="3051826"/>
    <lineage>
        <taxon>Bacteria</taxon>
        <taxon>Pseudomonadati</taxon>
        <taxon>Bacteroidota</taxon>
        <taxon>Cytophagia</taxon>
        <taxon>Cytophagales</taxon>
        <taxon>Splendidivirgaceae</taxon>
        <taxon>Splendidivirga</taxon>
    </lineage>
</organism>
<protein>
    <submittedName>
        <fullName evidence="3">Sialate O-acetylesterase</fullName>
    </submittedName>
</protein>
<evidence type="ECO:0000313" key="4">
    <source>
        <dbReference type="Proteomes" id="UP001172082"/>
    </source>
</evidence>
<feature type="domain" description="Sialate O-acetylesterase" evidence="2">
    <location>
        <begin position="89"/>
        <end position="203"/>
    </location>
</feature>
<dbReference type="EMBL" id="JAUJEA010000012">
    <property type="protein sequence ID" value="MDN5204571.1"/>
    <property type="molecule type" value="Genomic_DNA"/>
</dbReference>
<sequence>MSKADIKLPSVFGDRMILQQNTNARIWGEADAHESITIITSWGNEQHIKADDHGQWSVEVPTPSGSHTPQQIILKGKNEVYLRNVLIGEVWLCSGQSNMGWSVKQSNNSYEEIKKANYPSIRFFHVPNTMAWEPQPDVNAQWEVCTPETAATESAVAYFFGRELLEKLDVPVGLIVSAWGGSGAQAWIDKETAGKEGHQDIVDWYDKREQKLKQYRFEWIKAAAEWRAKQKDAANLDWDSRPKRNLPGDNHIPFVLYNGMINPIKTYTLKGALWYQGESNVARANQYRTLFPAMIKSWRNAWDQGDFPFYYVQLAPYHYNEYDGIKSAELRDAQLKTLDMVKHTGMVVTTDIGNSFDIHPRKKQEVGHRLAMLALHNDYGKLADGFSSPFLDSYQVNGNKVVISFKHAKELKTRRGSKILGLTIAGKDQKFVDAQAEIVNGNQLKVWSDKIKRPVAVRFGWSNAPFVNLFNEANLPLSPFKTDNWKDSTEGNIHLDFPE</sequence>
<comment type="caution">
    <text evidence="3">The sequence shown here is derived from an EMBL/GenBank/DDBJ whole genome shotgun (WGS) entry which is preliminary data.</text>
</comment>
<dbReference type="InterPro" id="IPR036514">
    <property type="entry name" value="SGNH_hydro_sf"/>
</dbReference>
<dbReference type="PANTHER" id="PTHR22901">
    <property type="entry name" value="SIALATE O-ACETYLESTERASE"/>
    <property type="match status" value="1"/>
</dbReference>
<evidence type="ECO:0000256" key="1">
    <source>
        <dbReference type="ARBA" id="ARBA00022801"/>
    </source>
</evidence>
<keyword evidence="4" id="KW-1185">Reference proteome</keyword>
<dbReference type="RefSeq" id="WP_346754595.1">
    <property type="nucleotide sequence ID" value="NZ_JAUJEA010000012.1"/>
</dbReference>
<proteinExistence type="predicted"/>
<evidence type="ECO:0000259" key="2">
    <source>
        <dbReference type="Pfam" id="PF03629"/>
    </source>
</evidence>
<name>A0ABT8KUW2_9BACT</name>
<feature type="domain" description="Sialate O-acetylesterase" evidence="2">
    <location>
        <begin position="256"/>
        <end position="372"/>
    </location>
</feature>
<keyword evidence="1" id="KW-0378">Hydrolase</keyword>
<dbReference type="SUPFAM" id="SSF52266">
    <property type="entry name" value="SGNH hydrolase"/>
    <property type="match status" value="1"/>
</dbReference>
<evidence type="ECO:0000313" key="3">
    <source>
        <dbReference type="EMBL" id="MDN5204571.1"/>
    </source>
</evidence>